<dbReference type="AlphaFoldDB" id="A0A2J8PLU8"/>
<evidence type="ECO:0000313" key="2">
    <source>
        <dbReference type="EMBL" id="PNI84995.1"/>
    </source>
</evidence>
<gene>
    <name evidence="2" type="ORF">CK820_G0001840</name>
</gene>
<dbReference type="InterPro" id="IPR009030">
    <property type="entry name" value="Growth_fac_rcpt_cys_sf"/>
</dbReference>
<dbReference type="GO" id="GO:0060271">
    <property type="term" value="P:cilium assembly"/>
    <property type="evidence" value="ECO:0007669"/>
    <property type="project" value="InterPro"/>
</dbReference>
<reference evidence="2 3" key="1">
    <citation type="submission" date="2017-12" db="EMBL/GenBank/DDBJ databases">
        <title>High-resolution comparative analysis of great ape genomes.</title>
        <authorList>
            <person name="Pollen A."/>
            <person name="Hastie A."/>
            <person name="Hormozdiari F."/>
            <person name="Dougherty M."/>
            <person name="Liu R."/>
            <person name="Chaisson M."/>
            <person name="Hoppe E."/>
            <person name="Hill C."/>
            <person name="Pang A."/>
            <person name="Hillier L."/>
            <person name="Baker C."/>
            <person name="Armstrong J."/>
            <person name="Shendure J."/>
            <person name="Paten B."/>
            <person name="Wilson R."/>
            <person name="Chao H."/>
            <person name="Schneider V."/>
            <person name="Ventura M."/>
            <person name="Kronenberg Z."/>
            <person name="Murali S."/>
            <person name="Gordon D."/>
            <person name="Cantsilieris S."/>
            <person name="Munson K."/>
            <person name="Nelson B."/>
            <person name="Raja A."/>
            <person name="Underwood J."/>
            <person name="Diekhans M."/>
            <person name="Fiddes I."/>
            <person name="Haussler D."/>
            <person name="Eichler E."/>
        </authorList>
    </citation>
    <scope>NUCLEOTIDE SEQUENCE [LARGE SCALE GENOMIC DNA]</scope>
    <source>
        <strain evidence="2">Yerkes chimp pedigree #C0471</strain>
    </source>
</reference>
<dbReference type="Proteomes" id="UP000236370">
    <property type="component" value="Unassembled WGS sequence"/>
</dbReference>
<protein>
    <submittedName>
        <fullName evidence="2">TMEM67 isoform 5</fullName>
    </submittedName>
</protein>
<dbReference type="InterPro" id="IPR019170">
    <property type="entry name" value="Meckelin"/>
</dbReference>
<evidence type="ECO:0000313" key="3">
    <source>
        <dbReference type="Proteomes" id="UP000236370"/>
    </source>
</evidence>
<feature type="non-terminal residue" evidence="2">
    <location>
        <position position="180"/>
    </location>
</feature>
<dbReference type="EMBL" id="NBAG03000213">
    <property type="protein sequence ID" value="PNI84995.1"/>
    <property type="molecule type" value="Genomic_DNA"/>
</dbReference>
<feature type="chain" id="PRO_5014451323" evidence="1">
    <location>
        <begin position="37"/>
        <end position="180"/>
    </location>
</feature>
<feature type="signal peptide" evidence="1">
    <location>
        <begin position="1"/>
        <end position="36"/>
    </location>
</feature>
<dbReference type="Pfam" id="PF09773">
    <property type="entry name" value="Meckelin"/>
    <property type="match status" value="1"/>
</dbReference>
<comment type="caution">
    <text evidence="2">The sequence shown here is derived from an EMBL/GenBank/DDBJ whole genome shotgun (WGS) entry which is preliminary data.</text>
</comment>
<proteinExistence type="predicted"/>
<dbReference type="SUPFAM" id="SSF57184">
    <property type="entry name" value="Growth factor receptor domain"/>
    <property type="match status" value="1"/>
</dbReference>
<accession>A0A2J8PLU8</accession>
<sequence>MATRGGAGVAMAAWSLLSARAVTAFLLLFLPRFLQAQTFSFPFQQPEKCDNNQYFDISALSCVPCGANQRQDARGTSCVCLPGFQMISNNGGPAIICKKCPENMKGVTEDGWNCISCPSDLTAEGKCHCPIGHILDSNSGKWLLTRRIFLVDAVSGRENDLGTQPRVIRVATQISLSVHL</sequence>
<dbReference type="GO" id="GO:0036038">
    <property type="term" value="C:MKS complex"/>
    <property type="evidence" value="ECO:0007669"/>
    <property type="project" value="InterPro"/>
</dbReference>
<organism evidence="2 3">
    <name type="scientific">Pan troglodytes</name>
    <name type="common">Chimpanzee</name>
    <dbReference type="NCBI Taxonomy" id="9598"/>
    <lineage>
        <taxon>Eukaryota</taxon>
        <taxon>Metazoa</taxon>
        <taxon>Chordata</taxon>
        <taxon>Craniata</taxon>
        <taxon>Vertebrata</taxon>
        <taxon>Euteleostomi</taxon>
        <taxon>Mammalia</taxon>
        <taxon>Eutheria</taxon>
        <taxon>Euarchontoglires</taxon>
        <taxon>Primates</taxon>
        <taxon>Haplorrhini</taxon>
        <taxon>Catarrhini</taxon>
        <taxon>Hominidae</taxon>
        <taxon>Pan</taxon>
    </lineage>
</organism>
<evidence type="ECO:0000256" key="1">
    <source>
        <dbReference type="SAM" id="SignalP"/>
    </source>
</evidence>
<keyword evidence="1" id="KW-0732">Signal</keyword>
<name>A0A2J8PLU8_PANTR</name>
<dbReference type="PANTHER" id="PTHR21274:SF2">
    <property type="entry name" value="MECKELIN"/>
    <property type="match status" value="1"/>
</dbReference>
<dbReference type="PANTHER" id="PTHR21274">
    <property type="entry name" value="MECKELIN"/>
    <property type="match status" value="1"/>
</dbReference>